<evidence type="ECO:0000256" key="1">
    <source>
        <dbReference type="ARBA" id="ARBA00006252"/>
    </source>
</evidence>
<evidence type="ECO:0000259" key="3">
    <source>
        <dbReference type="Pfam" id="PF02525"/>
    </source>
</evidence>
<dbReference type="AlphaFoldDB" id="A0A1B2J148"/>
<dbReference type="EMBL" id="CP014924">
    <property type="protein sequence ID" value="ANZ67979.1"/>
    <property type="molecule type" value="Genomic_DNA"/>
</dbReference>
<evidence type="ECO:0000313" key="5">
    <source>
        <dbReference type="Proteomes" id="UP000093267"/>
    </source>
</evidence>
<dbReference type="Pfam" id="PF02525">
    <property type="entry name" value="Flavodoxin_2"/>
    <property type="match status" value="1"/>
</dbReference>
<dbReference type="InterPro" id="IPR003680">
    <property type="entry name" value="Flavodoxin_fold"/>
</dbReference>
<keyword evidence="2" id="KW-0560">Oxidoreductase</keyword>
<evidence type="ECO:0000256" key="2">
    <source>
        <dbReference type="ARBA" id="ARBA00023002"/>
    </source>
</evidence>
<dbReference type="SUPFAM" id="SSF52218">
    <property type="entry name" value="Flavoproteins"/>
    <property type="match status" value="1"/>
</dbReference>
<keyword evidence="5" id="KW-1185">Reference proteome</keyword>
<name>A0A1B2J148_9LACO</name>
<reference evidence="4 5" key="1">
    <citation type="submission" date="2016-03" db="EMBL/GenBank/DDBJ databases">
        <title>Pediococcus and Lactobacillus from brewery environment - whole genome sequencing and assembly.</title>
        <authorList>
            <person name="Behr J."/>
            <person name="Geissler A.J."/>
            <person name="Vogel R.F."/>
        </authorList>
    </citation>
    <scope>NUCLEOTIDE SEQUENCE [LARGE SCALE GENOMIC DNA]</scope>
    <source>
        <strain evidence="4 5">TMW 1.1995</strain>
    </source>
</reference>
<dbReference type="KEGG" id="lpd:AYR62_06175"/>
<protein>
    <submittedName>
        <fullName evidence="4">NAD(P)H dehydrogenase</fullName>
    </submittedName>
</protein>
<dbReference type="InterPro" id="IPR051545">
    <property type="entry name" value="NAD(P)H_dehydrogenase_qn"/>
</dbReference>
<sequence length="199" mass="22161">MMTKTVILYCHPYQESFSHAVLQTVTTHLAQSHADYQILDLYADGFDPVVDSSELALYAQGGTHDALAKTYLTALQSATQLILIFPVWWNDLPAMIKGFFDKVMKRGTDQAYVATRTGLRGNLTQIRSTLILTSSTSPTPYLRLFCGDSINRVLIHSTLKQLGIKHVTWRNMGGITTSTIAKRTAFLGQIPKLLNAQVR</sequence>
<dbReference type="PANTHER" id="PTHR10204">
    <property type="entry name" value="NAD P H OXIDOREDUCTASE-RELATED"/>
    <property type="match status" value="1"/>
</dbReference>
<dbReference type="STRING" id="240427.AYR62_06175"/>
<accession>A0A1B2J148</accession>
<proteinExistence type="inferred from homology"/>
<dbReference type="InterPro" id="IPR029039">
    <property type="entry name" value="Flavoprotein-like_sf"/>
</dbReference>
<dbReference type="GO" id="GO:0003955">
    <property type="term" value="F:NAD(P)H dehydrogenase (quinone) activity"/>
    <property type="evidence" value="ECO:0007669"/>
    <property type="project" value="TreeGrafter"/>
</dbReference>
<feature type="domain" description="Flavodoxin-like fold" evidence="3">
    <location>
        <begin position="4"/>
        <end position="176"/>
    </location>
</feature>
<organism evidence="4 5">
    <name type="scientific">Secundilactobacillus paracollinoides</name>
    <dbReference type="NCBI Taxonomy" id="240427"/>
    <lineage>
        <taxon>Bacteria</taxon>
        <taxon>Bacillati</taxon>
        <taxon>Bacillota</taxon>
        <taxon>Bacilli</taxon>
        <taxon>Lactobacillales</taxon>
        <taxon>Lactobacillaceae</taxon>
        <taxon>Secundilactobacillus</taxon>
    </lineage>
</organism>
<dbReference type="Gene3D" id="3.40.50.360">
    <property type="match status" value="1"/>
</dbReference>
<dbReference type="PANTHER" id="PTHR10204:SF34">
    <property type="entry name" value="NAD(P)H DEHYDROGENASE [QUINONE] 1 ISOFORM 1"/>
    <property type="match status" value="1"/>
</dbReference>
<comment type="similarity">
    <text evidence="1">Belongs to the NAD(P)H dehydrogenase (quinone) family.</text>
</comment>
<dbReference type="Proteomes" id="UP000093267">
    <property type="component" value="Chromosome"/>
</dbReference>
<evidence type="ECO:0000313" key="4">
    <source>
        <dbReference type="EMBL" id="ANZ67979.1"/>
    </source>
</evidence>
<dbReference type="GO" id="GO:0005829">
    <property type="term" value="C:cytosol"/>
    <property type="evidence" value="ECO:0007669"/>
    <property type="project" value="TreeGrafter"/>
</dbReference>
<gene>
    <name evidence="4" type="ORF">AYR63_13075</name>
</gene>